<reference evidence="3 4" key="1">
    <citation type="submission" date="2019-12" db="EMBL/GenBank/DDBJ databases">
        <authorList>
            <person name="Lee S.D."/>
        </authorList>
    </citation>
    <scope>NUCLEOTIDE SEQUENCE [LARGE SCALE GENOMIC DNA]</scope>
    <source>
        <strain evidence="3 4">SAP-6</strain>
    </source>
</reference>
<gene>
    <name evidence="3" type="ORF">GRH90_11915</name>
</gene>
<feature type="region of interest" description="Disordered" evidence="2">
    <location>
        <begin position="909"/>
        <end position="928"/>
    </location>
</feature>
<evidence type="ECO:0000313" key="3">
    <source>
        <dbReference type="EMBL" id="NDL63450.1"/>
    </source>
</evidence>
<keyword evidence="4" id="KW-1185">Reference proteome</keyword>
<keyword evidence="1" id="KW-0175">Coiled coil</keyword>
<feature type="compositionally biased region" description="Polar residues" evidence="2">
    <location>
        <begin position="1"/>
        <end position="11"/>
    </location>
</feature>
<name>A0A845SF58_9GAMM</name>
<evidence type="ECO:0000256" key="2">
    <source>
        <dbReference type="SAM" id="MobiDB-lite"/>
    </source>
</evidence>
<feature type="compositionally biased region" description="Polar residues" evidence="2">
    <location>
        <begin position="915"/>
        <end position="924"/>
    </location>
</feature>
<feature type="coiled-coil region" evidence="1">
    <location>
        <begin position="430"/>
        <end position="457"/>
    </location>
</feature>
<evidence type="ECO:0000313" key="4">
    <source>
        <dbReference type="Proteomes" id="UP000461443"/>
    </source>
</evidence>
<dbReference type="Proteomes" id="UP000461443">
    <property type="component" value="Unassembled WGS sequence"/>
</dbReference>
<comment type="caution">
    <text evidence="3">The sequence shown here is derived from an EMBL/GenBank/DDBJ whole genome shotgun (WGS) entry which is preliminary data.</text>
</comment>
<accession>A0A845SF58</accession>
<dbReference type="RefSeq" id="WP_162366163.1">
    <property type="nucleotide sequence ID" value="NZ_WUBS01000007.1"/>
</dbReference>
<reference evidence="3 4" key="2">
    <citation type="submission" date="2020-02" db="EMBL/GenBank/DDBJ databases">
        <title>The new genus of Enterobacteriales.</title>
        <authorList>
            <person name="Kim I.S."/>
        </authorList>
    </citation>
    <scope>NUCLEOTIDE SEQUENCE [LARGE SCALE GENOMIC DNA]</scope>
    <source>
        <strain evidence="3 4">SAP-6</strain>
    </source>
</reference>
<protein>
    <submittedName>
        <fullName evidence="3">Uncharacterized protein</fullName>
    </submittedName>
</protein>
<sequence>MHKISQSTSSHYPGCYQPVSAAPGREENKQQPGAPAWSLSIRSVSSTAKKVDGDGTRQARQPAGHAASRWRAWLIGAAVLGGATCGYGYTRWRSGDTDGNSIDALMQNSRLPTPVALLAAQDAYLNNLPAEDARPGDRPLEGSRVDPYRSYCPRSKYQANRIKGTKSRKQNKEIIRFLKKNLLLNDVKKPNKFSVEELTAAVAKYLEAEKPLSEKNIARLILKASNLYGGNKNESLSQTQEKSAIINWLFENVLGSPPDIMLAKMAAEDNYPFMLTIDSMNFLLSPEGLQAEGKLCFNLLPEPEQTVLKSIWRSSLQKEIPLLSYYGSDPLVKGISLNDEEFAYLFTGSLFLYDNGINLMEISRQEANSTGELLWETALRDGAGVDMLKYYSLPALLFLAINYPEKITAMKNDNYFHLQTIAVNEYLEYKKIVQNALEDLDLKLNTYENAVKKWLTRGQLADSIIERCPQNAIFPLPNIASAIMTREQRYAQGKKGAKEEYLNSMSKPCKTAPDSVNDEYMKQTTNVADRFADLDEFLINFALATIEKTEQDFILSEKSIIHSLRIVPIIKANGIFPGVHDHGDYQYDFDSIKAADVFSVTVDKGKRCYALKGKPAQGYDIVRFDQAIPDDDSVNHNNFHPLITYAGGKPENSLIKDKDQKIQMLVSFLRNRHRAVFYGALYESGYTPSDLQKIWGVVKHIIPFHDCVAYASNNDLEQAIPACLLDAVSFFVVAGKAATLSGKFGSSIIKGLNKGAIVFAGNAVNKNTLKATGAQFLQHISLPTVKDISSLGVHVLRAADPGFELMPLLGKKSFKKIITLLEKYKGEIKLDGIITKLKAAELKNILPSSIKPDHKLKLPGSEIPIPVKKIGHSDGQDIVAAVNCATGEVFGNRYKIDIDRRLVLMENKKTGSLKPASNSPSRQMSRLDKPDMPKIKFMEQDNINHGIHFAHNNNQLVDITHIPGPTTFMQPMDHYYAFFYPNKLDRTQDIIKYIKDSYHSDTIYLHRYGENVQNIPLGFDLLKNNINIFYNELTKAHDNAKAVLDKLQRTTMPVNEKLQYYKNNPIKSYLSGVLQTKDEKILVEAMTRLKRHSDKIVNYFNNYANNVIFATSSTATKPYIHRIECPMGFTYADDVNRRVIIMVDNFNTAPIVSTKPHLTILHEISHHSGSLDFLISPSTSLVGDASEFREVFDDALHSRNGESITIDPDFIRAYNHDHQGAVISEQQFIALMRRDPMLQANAFMDNADFIAKIISDIAVNRPFNQDYLSLRHKRDALEISFNNMVTLLYKTAMVNTDNQ</sequence>
<feature type="region of interest" description="Disordered" evidence="2">
    <location>
        <begin position="1"/>
        <end position="64"/>
    </location>
</feature>
<proteinExistence type="predicted"/>
<evidence type="ECO:0000256" key="1">
    <source>
        <dbReference type="SAM" id="Coils"/>
    </source>
</evidence>
<organism evidence="3 4">
    <name type="scientific">Acerihabitans arboris</name>
    <dbReference type="NCBI Taxonomy" id="2691583"/>
    <lineage>
        <taxon>Bacteria</taxon>
        <taxon>Pseudomonadati</taxon>
        <taxon>Pseudomonadota</taxon>
        <taxon>Gammaproteobacteria</taxon>
        <taxon>Enterobacterales</taxon>
        <taxon>Pectobacteriaceae</taxon>
        <taxon>Acerihabitans</taxon>
    </lineage>
</organism>
<dbReference type="EMBL" id="WUBS01000007">
    <property type="protein sequence ID" value="NDL63450.1"/>
    <property type="molecule type" value="Genomic_DNA"/>
</dbReference>